<evidence type="ECO:0000313" key="3">
    <source>
        <dbReference type="EMBL" id="PRH88646.1"/>
    </source>
</evidence>
<feature type="region of interest" description="Disordered" evidence="1">
    <location>
        <begin position="139"/>
        <end position="273"/>
    </location>
</feature>
<sequence>MISSSLRLPFAAAVICVAPLLAASPAMADFRLCNNTSSRVGVAVGYRDKQGWLTEGWWNVAARSCESILKGPLAARFYYVYAVDYDQGGEWSGNAFMCSRDKEFTIRGFENCLARGYNRTGYFEIDTGEQKAWTVQLSEQAQNGAKPKSNAPADTPPAQGPSAPAAPAPAVPPASGAAPAPANPPTVTTPPVVSPATPSPMTPQDAPAPAAPAQPPSEGAPPPNPPSPVPPTPDKPPQDAAPPQPGADGPPPAEGTPATPAPPLPPERPTSAP</sequence>
<keyword evidence="2" id="KW-0732">Signal</keyword>
<feature type="chain" id="PRO_5015591921" description="DUF1036 domain-containing protein" evidence="2">
    <location>
        <begin position="29"/>
        <end position="273"/>
    </location>
</feature>
<dbReference type="OrthoDB" id="9806840at2"/>
<proteinExistence type="predicted"/>
<dbReference type="InterPro" id="IPR009380">
    <property type="entry name" value="DUF1036"/>
</dbReference>
<protein>
    <recommendedName>
        <fullName evidence="5">DUF1036 domain-containing protein</fullName>
    </recommendedName>
</protein>
<dbReference type="EMBL" id="PUEJ01000002">
    <property type="protein sequence ID" value="PRH88646.1"/>
    <property type="molecule type" value="Genomic_DNA"/>
</dbReference>
<organism evidence="3 4">
    <name type="scientific">Labrys okinawensis</name>
    <dbReference type="NCBI Taxonomy" id="346911"/>
    <lineage>
        <taxon>Bacteria</taxon>
        <taxon>Pseudomonadati</taxon>
        <taxon>Pseudomonadota</taxon>
        <taxon>Alphaproteobacteria</taxon>
        <taxon>Hyphomicrobiales</taxon>
        <taxon>Xanthobacteraceae</taxon>
        <taxon>Labrys</taxon>
    </lineage>
</organism>
<evidence type="ECO:0000256" key="1">
    <source>
        <dbReference type="SAM" id="MobiDB-lite"/>
    </source>
</evidence>
<feature type="compositionally biased region" description="Pro residues" evidence="1">
    <location>
        <begin position="209"/>
        <end position="273"/>
    </location>
</feature>
<dbReference type="AlphaFoldDB" id="A0A2S9QH04"/>
<evidence type="ECO:0000256" key="2">
    <source>
        <dbReference type="SAM" id="SignalP"/>
    </source>
</evidence>
<dbReference type="Proteomes" id="UP000237682">
    <property type="component" value="Unassembled WGS sequence"/>
</dbReference>
<feature type="compositionally biased region" description="Pro residues" evidence="1">
    <location>
        <begin position="154"/>
        <end position="172"/>
    </location>
</feature>
<name>A0A2S9QH04_9HYPH</name>
<evidence type="ECO:0000313" key="4">
    <source>
        <dbReference type="Proteomes" id="UP000237682"/>
    </source>
</evidence>
<accession>A0A2S9QH04</accession>
<feature type="signal peptide" evidence="2">
    <location>
        <begin position="1"/>
        <end position="28"/>
    </location>
</feature>
<gene>
    <name evidence="3" type="ORF">C5L14_05280</name>
</gene>
<evidence type="ECO:0008006" key="5">
    <source>
        <dbReference type="Google" id="ProtNLM"/>
    </source>
</evidence>
<dbReference type="PRINTS" id="PR01217">
    <property type="entry name" value="PRICHEXTENSN"/>
</dbReference>
<comment type="caution">
    <text evidence="3">The sequence shown here is derived from an EMBL/GenBank/DDBJ whole genome shotgun (WGS) entry which is preliminary data.</text>
</comment>
<dbReference type="Pfam" id="PF06282">
    <property type="entry name" value="DUF1036"/>
    <property type="match status" value="1"/>
</dbReference>
<keyword evidence="4" id="KW-1185">Reference proteome</keyword>
<reference evidence="3 4" key="1">
    <citation type="submission" date="2018-02" db="EMBL/GenBank/DDBJ databases">
        <title>Whole genome sequencing of endophytic bacterium.</title>
        <authorList>
            <person name="Eedara R."/>
            <person name="Podile A.R."/>
        </authorList>
    </citation>
    <scope>NUCLEOTIDE SEQUENCE [LARGE SCALE GENOMIC DNA]</scope>
    <source>
        <strain evidence="3 4">RP1T</strain>
    </source>
</reference>